<evidence type="ECO:0000259" key="6">
    <source>
        <dbReference type="PROSITE" id="PS50897"/>
    </source>
</evidence>
<dbReference type="PROSITE" id="PS50294">
    <property type="entry name" value="WD_REPEATS_REGION"/>
    <property type="match status" value="2"/>
</dbReference>
<dbReference type="Pfam" id="PF00400">
    <property type="entry name" value="WD40"/>
    <property type="match status" value="3"/>
</dbReference>
<evidence type="ECO:0000256" key="3">
    <source>
        <dbReference type="ARBA" id="ARBA00022737"/>
    </source>
</evidence>
<dbReference type="GO" id="GO:0000398">
    <property type="term" value="P:mRNA splicing, via spliceosome"/>
    <property type="evidence" value="ECO:0007669"/>
    <property type="project" value="InterPro"/>
</dbReference>
<dbReference type="InterPro" id="IPR019775">
    <property type="entry name" value="WD40_repeat_CS"/>
</dbReference>
<name>A0AAD9IFC2_PROWI</name>
<evidence type="ECO:0000256" key="1">
    <source>
        <dbReference type="ARBA" id="ARBA00004324"/>
    </source>
</evidence>
<dbReference type="SMART" id="SM00320">
    <property type="entry name" value="WD40"/>
    <property type="match status" value="3"/>
</dbReference>
<comment type="subcellular location">
    <subcellularLocation>
        <location evidence="1">Nucleus speckle</location>
    </subcellularLocation>
</comment>
<feature type="repeat" description="WD" evidence="5">
    <location>
        <begin position="218"/>
        <end position="259"/>
    </location>
</feature>
<accession>A0AAD9IFC2</accession>
<dbReference type="SUPFAM" id="SSF50978">
    <property type="entry name" value="WD40 repeat-like"/>
    <property type="match status" value="1"/>
</dbReference>
<dbReference type="InterPro" id="IPR015943">
    <property type="entry name" value="WD40/YVTN_repeat-like_dom_sf"/>
</dbReference>
<dbReference type="Gene3D" id="2.130.10.10">
    <property type="entry name" value="YVTN repeat-like/Quinoprotein amine dehydrogenase"/>
    <property type="match status" value="1"/>
</dbReference>
<dbReference type="Proteomes" id="UP001255856">
    <property type="component" value="Unassembled WGS sequence"/>
</dbReference>
<dbReference type="GO" id="GO:0016607">
    <property type="term" value="C:nuclear speck"/>
    <property type="evidence" value="ECO:0007669"/>
    <property type="project" value="UniProtKB-SubCell"/>
</dbReference>
<evidence type="ECO:0000256" key="4">
    <source>
        <dbReference type="ARBA" id="ARBA00026184"/>
    </source>
</evidence>
<evidence type="ECO:0000256" key="5">
    <source>
        <dbReference type="PROSITE-ProRule" id="PRU00221"/>
    </source>
</evidence>
<keyword evidence="8" id="KW-1185">Reference proteome</keyword>
<dbReference type="PROSITE" id="PS50082">
    <property type="entry name" value="WD_REPEATS_2"/>
    <property type="match status" value="3"/>
</dbReference>
<gene>
    <name evidence="7" type="ORF">QBZ16_001713</name>
</gene>
<dbReference type="PANTHER" id="PTHR22848">
    <property type="entry name" value="WD40 REPEAT PROTEIN"/>
    <property type="match status" value="1"/>
</dbReference>
<dbReference type="PRINTS" id="PR00320">
    <property type="entry name" value="GPROTEINBRPT"/>
</dbReference>
<keyword evidence="2 5" id="KW-0853">WD repeat</keyword>
<reference evidence="7" key="1">
    <citation type="submission" date="2021-01" db="EMBL/GenBank/DDBJ databases">
        <authorList>
            <person name="Eckstrom K.M.E."/>
        </authorList>
    </citation>
    <scope>NUCLEOTIDE SEQUENCE</scope>
    <source>
        <strain evidence="7">UVCC 0001</strain>
    </source>
</reference>
<keyword evidence="3" id="KW-0677">Repeat</keyword>
<sequence length="388" mass="40628">MERVSAAWPLNTLPNVDGFLADIRQGRWEAALPVLSTLSLPRPLLEDVYEHIVLELVDRGEGAAARPLLRQAAAFQGMARDDPGAPRPAGPAALRWQQAQGLVPPGAAYDLLRGAAADEEEGEGGELEDWPGAAAYSPDGLSLATGSADGFIEIWDPRAGALRRDLAYQAEERFMVHAAAVLCLAFSADGALLAAGSADGQVRLWRVATGAGRALRELKGHDGCVNCAAFSGDEARVVSAGADGTVRVWDARSGEAAAAFRPPPQAGTATEAALERVLFLPGRDDVVLVQGRRQGAADPLEVVAAAVSPRGDWLYAATEGGKLHRFAGATGKLAGTLDLALAKGAVIGAAHHPRRSQLALWTDAGELGLWRPARDGEVAREATKEEEG</sequence>
<proteinExistence type="predicted"/>
<dbReference type="AlphaFoldDB" id="A0AAD9IFC2"/>
<evidence type="ECO:0000313" key="7">
    <source>
        <dbReference type="EMBL" id="KAK2075605.1"/>
    </source>
</evidence>
<dbReference type="InterPro" id="IPR020472">
    <property type="entry name" value="WD40_PAC1"/>
</dbReference>
<feature type="repeat" description="WD" evidence="5">
    <location>
        <begin position="174"/>
        <end position="215"/>
    </location>
</feature>
<dbReference type="PROSITE" id="PS00678">
    <property type="entry name" value="WD_REPEATS_1"/>
    <property type="match status" value="1"/>
</dbReference>
<comment type="caution">
    <text evidence="7">The sequence shown here is derived from an EMBL/GenBank/DDBJ whole genome shotgun (WGS) entry which is preliminary data.</text>
</comment>
<evidence type="ECO:0000313" key="8">
    <source>
        <dbReference type="Proteomes" id="UP001255856"/>
    </source>
</evidence>
<dbReference type="PROSITE" id="PS50897">
    <property type="entry name" value="CTLH"/>
    <property type="match status" value="1"/>
</dbReference>
<evidence type="ECO:0000256" key="2">
    <source>
        <dbReference type="ARBA" id="ARBA00022574"/>
    </source>
</evidence>
<dbReference type="InterPro" id="IPR045184">
    <property type="entry name" value="SMU1"/>
</dbReference>
<dbReference type="InterPro" id="IPR006595">
    <property type="entry name" value="CTLH_C"/>
</dbReference>
<organism evidence="7 8">
    <name type="scientific">Prototheca wickerhamii</name>
    <dbReference type="NCBI Taxonomy" id="3111"/>
    <lineage>
        <taxon>Eukaryota</taxon>
        <taxon>Viridiplantae</taxon>
        <taxon>Chlorophyta</taxon>
        <taxon>core chlorophytes</taxon>
        <taxon>Trebouxiophyceae</taxon>
        <taxon>Chlorellales</taxon>
        <taxon>Chlorellaceae</taxon>
        <taxon>Prototheca</taxon>
    </lineage>
</organism>
<dbReference type="EMBL" id="JASFZW010000014">
    <property type="protein sequence ID" value="KAK2075605.1"/>
    <property type="molecule type" value="Genomic_DNA"/>
</dbReference>
<feature type="domain" description="CTLH" evidence="6">
    <location>
        <begin position="12"/>
        <end position="64"/>
    </location>
</feature>
<feature type="repeat" description="WD" evidence="5">
    <location>
        <begin position="135"/>
        <end position="165"/>
    </location>
</feature>
<dbReference type="InterPro" id="IPR036322">
    <property type="entry name" value="WD40_repeat_dom_sf"/>
</dbReference>
<dbReference type="InterPro" id="IPR001680">
    <property type="entry name" value="WD40_rpt"/>
</dbReference>
<protein>
    <recommendedName>
        <fullName evidence="4">WD40 repeat-containing protein SMU1</fullName>
    </recommendedName>
</protein>